<comment type="caution">
    <text evidence="3">The sequence shown here is derived from an EMBL/GenBank/DDBJ whole genome shotgun (WGS) entry which is preliminary data.</text>
</comment>
<keyword evidence="2" id="KW-0812">Transmembrane</keyword>
<accession>A0A9X2KJQ7</accession>
<evidence type="ECO:0000313" key="3">
    <source>
        <dbReference type="EMBL" id="MCP3427134.1"/>
    </source>
</evidence>
<keyword evidence="2" id="KW-1133">Transmembrane helix</keyword>
<feature type="region of interest" description="Disordered" evidence="1">
    <location>
        <begin position="113"/>
        <end position="169"/>
    </location>
</feature>
<keyword evidence="2" id="KW-0472">Membrane</keyword>
<dbReference type="Proteomes" id="UP001139502">
    <property type="component" value="Unassembled WGS sequence"/>
</dbReference>
<dbReference type="AlphaFoldDB" id="A0A9X2KJQ7"/>
<reference evidence="3" key="1">
    <citation type="submission" date="2022-06" db="EMBL/GenBank/DDBJ databases">
        <title>Rothia sp. isolated from sandalwood seedling.</title>
        <authorList>
            <person name="Tuikhar N."/>
            <person name="Kirdat K."/>
            <person name="Thorat V."/>
            <person name="Swetha P."/>
            <person name="Padma S."/>
            <person name="Sundararaj R."/>
            <person name="Yadav A."/>
        </authorList>
    </citation>
    <scope>NUCLEOTIDE SEQUENCE</scope>
    <source>
        <strain evidence="3">AR01</strain>
    </source>
</reference>
<evidence type="ECO:0000313" key="4">
    <source>
        <dbReference type="Proteomes" id="UP001139502"/>
    </source>
</evidence>
<sequence>MPIVPVAAPDAGALRIQQRFAALAERGTISTLDAEREFAQFMAGDGVALPFREENRLDDVRRQILGDGGVTAAQPTGGINPAHLSGFSSSDIQTTVYDENLLGPMTMSVPIVFGSRGDAGGSRPQAADEVGETPRAVPSASADPDLSAEPEPSGAGSMRDVAPETVSAEPVSAMDAHGLDLTGLDQKAPGNGGKIALATLLVLVIAAAVVLGIVFLMP</sequence>
<protein>
    <submittedName>
        <fullName evidence="3">Uncharacterized protein</fullName>
    </submittedName>
</protein>
<dbReference type="RefSeq" id="WP_254168808.1">
    <property type="nucleotide sequence ID" value="NZ_JANAFB010000054.1"/>
</dbReference>
<organism evidence="3 4">
    <name type="scientific">Rothia santali</name>
    <dbReference type="NCBI Taxonomy" id="2949643"/>
    <lineage>
        <taxon>Bacteria</taxon>
        <taxon>Bacillati</taxon>
        <taxon>Actinomycetota</taxon>
        <taxon>Actinomycetes</taxon>
        <taxon>Micrococcales</taxon>
        <taxon>Micrococcaceae</taxon>
        <taxon>Rothia</taxon>
    </lineage>
</organism>
<keyword evidence="4" id="KW-1185">Reference proteome</keyword>
<gene>
    <name evidence="3" type="ORF">NBM05_14220</name>
</gene>
<evidence type="ECO:0000256" key="1">
    <source>
        <dbReference type="SAM" id="MobiDB-lite"/>
    </source>
</evidence>
<dbReference type="EMBL" id="JANAFB010000054">
    <property type="protein sequence ID" value="MCP3427134.1"/>
    <property type="molecule type" value="Genomic_DNA"/>
</dbReference>
<proteinExistence type="predicted"/>
<name>A0A9X2KJQ7_9MICC</name>
<feature type="transmembrane region" description="Helical" evidence="2">
    <location>
        <begin position="195"/>
        <end position="217"/>
    </location>
</feature>
<evidence type="ECO:0000256" key="2">
    <source>
        <dbReference type="SAM" id="Phobius"/>
    </source>
</evidence>